<protein>
    <recommendedName>
        <fullName evidence="17">Branched-chain-amino-acid aminotransferase</fullName>
        <ecNumber evidence="17">2.6.1.42</ecNumber>
    </recommendedName>
</protein>
<keyword evidence="7 17" id="KW-0028">Amino-acid biosynthesis</keyword>
<name>A0A6P3ZXC2_ZIZJJ</name>
<dbReference type="InterPro" id="IPR036038">
    <property type="entry name" value="Aminotransferase-like"/>
</dbReference>
<dbReference type="NCBIfam" id="NF009897">
    <property type="entry name" value="PRK13357.1"/>
    <property type="match status" value="1"/>
</dbReference>
<keyword evidence="18" id="KW-0472">Membrane</keyword>
<evidence type="ECO:0000256" key="8">
    <source>
        <dbReference type="ARBA" id="ARBA00022679"/>
    </source>
</evidence>
<dbReference type="PANTHER" id="PTHR42825">
    <property type="entry name" value="AMINO ACID AMINOTRANSFERASE"/>
    <property type="match status" value="1"/>
</dbReference>
<evidence type="ECO:0000256" key="13">
    <source>
        <dbReference type="ARBA" id="ARBA00048798"/>
    </source>
</evidence>
<dbReference type="Gene3D" id="3.20.10.10">
    <property type="entry name" value="D-amino Acid Aminotransferase, subunit A, domain 2"/>
    <property type="match status" value="1"/>
</dbReference>
<keyword evidence="10" id="KW-0809">Transit peptide</keyword>
<comment type="pathway">
    <text evidence="3">Amino-acid biosynthesis; L-valine biosynthesis; L-valine from pyruvate: step 4/4.</text>
</comment>
<dbReference type="InterPro" id="IPR043131">
    <property type="entry name" value="BCAT-like_N"/>
</dbReference>
<sequence length="445" mass="49370">MPTNMKIKKIWKWLLAQIFRIFLFLSSHFISLNLVSFLSPYFPLIYSVISRKRAAVTMIQRITRLAQSLPLRPSSASKLGAYCYFASGAASSTQQLCKPSLKSPNVRDDEYADVEWDNLGFGIVPTDYIYIMKCSKDDNFEEGQLCRYGNIELSPAAGVLSYGQGVYEGTKVYRKEDGRLLLFRPDENAIRMRIGAERMCMPSPSIHQFVDAVKQIAQANRRWVPPPGKGSLYIRPVLIGSGPTLGLAPAPEYTFFIYASPVQNYFKEGFAPLNLYVEDEYDRASLGGTGGVKSITNYAPVLKAMSRAKNRGFLDVLYLDSVNRKNVEEVSSCNVFIVKGNVISTPPAAGTILAGITRKTVIEIAGDHGYKVEERSIPVDEIMDADEVFCTGTAVGVAPVGTITYQNKRKEFKTGIDTVCPVLYSTLMGIKTGMIEDKKGWVVEI</sequence>
<reference evidence="20" key="1">
    <citation type="submission" date="2025-08" db="UniProtKB">
        <authorList>
            <consortium name="RefSeq"/>
        </authorList>
    </citation>
    <scope>IDENTIFICATION</scope>
    <source>
        <tissue evidence="20">Seedling</tissue>
    </source>
</reference>
<evidence type="ECO:0000256" key="18">
    <source>
        <dbReference type="SAM" id="Phobius"/>
    </source>
</evidence>
<comment type="catalytic activity">
    <reaction evidence="13 17">
        <text>L-isoleucine + 2-oxoglutarate = (S)-3-methyl-2-oxopentanoate + L-glutamate</text>
        <dbReference type="Rhea" id="RHEA:24801"/>
        <dbReference type="ChEBI" id="CHEBI:16810"/>
        <dbReference type="ChEBI" id="CHEBI:29985"/>
        <dbReference type="ChEBI" id="CHEBI:35146"/>
        <dbReference type="ChEBI" id="CHEBI:58045"/>
        <dbReference type="EC" id="2.6.1.42"/>
    </reaction>
</comment>
<dbReference type="RefSeq" id="XP_015885106.1">
    <property type="nucleotide sequence ID" value="XM_016029620.4"/>
</dbReference>
<evidence type="ECO:0000256" key="9">
    <source>
        <dbReference type="ARBA" id="ARBA00022898"/>
    </source>
</evidence>
<evidence type="ECO:0000256" key="1">
    <source>
        <dbReference type="ARBA" id="ARBA00001933"/>
    </source>
</evidence>
<dbReference type="FunCoup" id="A0A6P3ZXC2">
    <property type="interactions" value="1257"/>
</dbReference>
<feature type="transmembrane region" description="Helical" evidence="18">
    <location>
        <begin position="21"/>
        <end position="42"/>
    </location>
</feature>
<dbReference type="GO" id="GO:0005737">
    <property type="term" value="C:cytoplasm"/>
    <property type="evidence" value="ECO:0007669"/>
    <property type="project" value="UniProtKB-ARBA"/>
</dbReference>
<dbReference type="GeneID" id="107420625"/>
<dbReference type="AlphaFoldDB" id="A0A6P3ZXC2"/>
<dbReference type="SUPFAM" id="SSF56752">
    <property type="entry name" value="D-aminoacid aminotransferase-like PLP-dependent enzymes"/>
    <property type="match status" value="1"/>
</dbReference>
<dbReference type="Proteomes" id="UP001652623">
    <property type="component" value="Chromosome 5"/>
</dbReference>
<dbReference type="InterPro" id="IPR043132">
    <property type="entry name" value="BCAT-like_C"/>
</dbReference>
<evidence type="ECO:0000256" key="7">
    <source>
        <dbReference type="ARBA" id="ARBA00022605"/>
    </source>
</evidence>
<keyword evidence="18" id="KW-1133">Transmembrane helix</keyword>
<dbReference type="GO" id="GO:0008652">
    <property type="term" value="P:amino acid biosynthetic process"/>
    <property type="evidence" value="ECO:0007669"/>
    <property type="project" value="UniProtKB-KW"/>
</dbReference>
<evidence type="ECO:0000256" key="16">
    <source>
        <dbReference type="RuleBase" id="RU004516"/>
    </source>
</evidence>
<comment type="cofactor">
    <cofactor evidence="1 16">
        <name>pyridoxal 5'-phosphate</name>
        <dbReference type="ChEBI" id="CHEBI:597326"/>
    </cofactor>
</comment>
<dbReference type="InterPro" id="IPR001544">
    <property type="entry name" value="Aminotrans_IV"/>
</dbReference>
<evidence type="ECO:0000256" key="15">
    <source>
        <dbReference type="RuleBase" id="RU004106"/>
    </source>
</evidence>
<evidence type="ECO:0000256" key="3">
    <source>
        <dbReference type="ARBA" id="ARBA00004931"/>
    </source>
</evidence>
<evidence type="ECO:0000256" key="5">
    <source>
        <dbReference type="ARBA" id="ARBA00009320"/>
    </source>
</evidence>
<keyword evidence="9 16" id="KW-0663">Pyridoxal phosphate</keyword>
<accession>A0A6P3ZXC2</accession>
<keyword evidence="18" id="KW-0812">Transmembrane</keyword>
<dbReference type="GO" id="GO:0009082">
    <property type="term" value="P:branched-chain amino acid biosynthetic process"/>
    <property type="evidence" value="ECO:0007669"/>
    <property type="project" value="UniProtKB-KW"/>
</dbReference>
<dbReference type="NCBIfam" id="TIGR01123">
    <property type="entry name" value="ilvE_II"/>
    <property type="match status" value="1"/>
</dbReference>
<comment type="pathway">
    <text evidence="4">Amino-acid biosynthesis; L-leucine biosynthesis; L-leucine from 3-methyl-2-oxobutanoate: step 4/4.</text>
</comment>
<keyword evidence="11 17" id="KW-0100">Branched-chain amino acid biosynthesis</keyword>
<organism evidence="19 20">
    <name type="scientific">Ziziphus jujuba</name>
    <name type="common">Chinese jujube</name>
    <name type="synonym">Ziziphus sativa</name>
    <dbReference type="NCBI Taxonomy" id="326968"/>
    <lineage>
        <taxon>Eukaryota</taxon>
        <taxon>Viridiplantae</taxon>
        <taxon>Streptophyta</taxon>
        <taxon>Embryophyta</taxon>
        <taxon>Tracheophyta</taxon>
        <taxon>Spermatophyta</taxon>
        <taxon>Magnoliopsida</taxon>
        <taxon>eudicotyledons</taxon>
        <taxon>Gunneridae</taxon>
        <taxon>Pentapetalae</taxon>
        <taxon>rosids</taxon>
        <taxon>fabids</taxon>
        <taxon>Rosales</taxon>
        <taxon>Rhamnaceae</taxon>
        <taxon>Paliureae</taxon>
        <taxon>Ziziphus</taxon>
    </lineage>
</organism>
<dbReference type="FunFam" id="3.30.470.10:FF:000003">
    <property type="entry name" value="Branched-chain-amino-acid aminotransferase"/>
    <property type="match status" value="1"/>
</dbReference>
<keyword evidence="8 17" id="KW-0808">Transferase</keyword>
<evidence type="ECO:0000313" key="20">
    <source>
        <dbReference type="RefSeq" id="XP_015885106.1"/>
    </source>
</evidence>
<gene>
    <name evidence="20" type="primary">LOC107420625</name>
</gene>
<evidence type="ECO:0000256" key="4">
    <source>
        <dbReference type="ARBA" id="ARBA00005072"/>
    </source>
</evidence>
<dbReference type="InterPro" id="IPR033939">
    <property type="entry name" value="BCAT_family"/>
</dbReference>
<evidence type="ECO:0000256" key="10">
    <source>
        <dbReference type="ARBA" id="ARBA00022946"/>
    </source>
</evidence>
<evidence type="ECO:0000256" key="17">
    <source>
        <dbReference type="RuleBase" id="RU004517"/>
    </source>
</evidence>
<dbReference type="KEGG" id="zju:107420625"/>
<evidence type="ECO:0000256" key="12">
    <source>
        <dbReference type="ARBA" id="ARBA00048212"/>
    </source>
</evidence>
<dbReference type="Pfam" id="PF01063">
    <property type="entry name" value="Aminotran_4"/>
    <property type="match status" value="1"/>
</dbReference>
<dbReference type="PANTHER" id="PTHR42825:SF29">
    <property type="entry name" value="BRANCHED-CHAIN-AMINO-ACID AMINOTRANSFERASE"/>
    <property type="match status" value="1"/>
</dbReference>
<dbReference type="GO" id="GO:0004084">
    <property type="term" value="F:branched-chain-amino-acid transaminase activity"/>
    <property type="evidence" value="ECO:0007669"/>
    <property type="project" value="UniProtKB-EC"/>
</dbReference>
<comment type="catalytic activity">
    <reaction evidence="14 17">
        <text>L-leucine + 2-oxoglutarate = 4-methyl-2-oxopentanoate + L-glutamate</text>
        <dbReference type="Rhea" id="RHEA:18321"/>
        <dbReference type="ChEBI" id="CHEBI:16810"/>
        <dbReference type="ChEBI" id="CHEBI:17865"/>
        <dbReference type="ChEBI" id="CHEBI:29985"/>
        <dbReference type="ChEBI" id="CHEBI:57427"/>
        <dbReference type="EC" id="2.6.1.42"/>
    </reaction>
</comment>
<evidence type="ECO:0000256" key="6">
    <source>
        <dbReference type="ARBA" id="ARBA00022576"/>
    </source>
</evidence>
<evidence type="ECO:0000313" key="19">
    <source>
        <dbReference type="Proteomes" id="UP001652623"/>
    </source>
</evidence>
<comment type="pathway">
    <text evidence="2">Amino-acid biosynthesis; L-isoleucine biosynthesis; L-isoleucine from 2-oxobutanoate: step 4/4.</text>
</comment>
<dbReference type="InterPro" id="IPR018300">
    <property type="entry name" value="Aminotrans_IV_CS"/>
</dbReference>
<dbReference type="InParanoid" id="A0A6P3ZXC2"/>
<evidence type="ECO:0000256" key="11">
    <source>
        <dbReference type="ARBA" id="ARBA00023304"/>
    </source>
</evidence>
<comment type="similarity">
    <text evidence="5 15">Belongs to the class-IV pyridoxal-phosphate-dependent aminotransferase family.</text>
</comment>
<dbReference type="Gene3D" id="3.30.470.10">
    <property type="match status" value="1"/>
</dbReference>
<dbReference type="InterPro" id="IPR005786">
    <property type="entry name" value="B_amino_transII"/>
</dbReference>
<keyword evidence="19" id="KW-1185">Reference proteome</keyword>
<dbReference type="EC" id="2.6.1.42" evidence="17"/>
<evidence type="ECO:0000256" key="14">
    <source>
        <dbReference type="ARBA" id="ARBA00049229"/>
    </source>
</evidence>
<proteinExistence type="inferred from homology"/>
<comment type="catalytic activity">
    <reaction evidence="12 17">
        <text>L-valine + 2-oxoglutarate = 3-methyl-2-oxobutanoate + L-glutamate</text>
        <dbReference type="Rhea" id="RHEA:24813"/>
        <dbReference type="ChEBI" id="CHEBI:11851"/>
        <dbReference type="ChEBI" id="CHEBI:16810"/>
        <dbReference type="ChEBI" id="CHEBI:29985"/>
        <dbReference type="ChEBI" id="CHEBI:57762"/>
        <dbReference type="EC" id="2.6.1.42"/>
    </reaction>
</comment>
<evidence type="ECO:0000256" key="2">
    <source>
        <dbReference type="ARBA" id="ARBA00004824"/>
    </source>
</evidence>
<dbReference type="PROSITE" id="PS00770">
    <property type="entry name" value="AA_TRANSFER_CLASS_4"/>
    <property type="match status" value="1"/>
</dbReference>
<keyword evidence="6 17" id="KW-0032">Aminotransferase</keyword>
<dbReference type="FunFam" id="3.20.10.10:FF:000003">
    <property type="entry name" value="Branched-chain-amino-acid aminotransferase"/>
    <property type="match status" value="1"/>
</dbReference>
<dbReference type="CDD" id="cd01557">
    <property type="entry name" value="BCAT_beta_family"/>
    <property type="match status" value="1"/>
</dbReference>